<sequence length="76" mass="8715">MWQLHSHCLLLALTALLCLNLLQHVAAEYDEEPEDKPVVNFNTLFRAYIAMGDALFGNWAPADYAQELQHIRFGQQ</sequence>
<dbReference type="AlphaFoldDB" id="A0A484BR31"/>
<protein>
    <submittedName>
        <fullName evidence="2">Uncharacterized protein</fullName>
    </submittedName>
</protein>
<feature type="signal peptide" evidence="1">
    <location>
        <begin position="1"/>
        <end position="27"/>
    </location>
</feature>
<dbReference type="Proteomes" id="UP000295192">
    <property type="component" value="Unassembled WGS sequence"/>
</dbReference>
<comment type="caution">
    <text evidence="2">The sequence shown here is derived from an EMBL/GenBank/DDBJ whole genome shotgun (WGS) entry which is preliminary data.</text>
</comment>
<name>A0A484BR31_DRONA</name>
<dbReference type="OMA" id="FRAYIAM"/>
<dbReference type="EMBL" id="LSRL02000017">
    <property type="protein sequence ID" value="TDG50201.1"/>
    <property type="molecule type" value="Genomic_DNA"/>
</dbReference>
<reference evidence="2 3" key="1">
    <citation type="journal article" date="2019" name="J. Hered.">
        <title>An Improved Genome Assembly for Drosophila navojoa, the Basal Species in the mojavensis Cluster.</title>
        <authorList>
            <person name="Vanderlinde T."/>
            <person name="Dupim E.G."/>
            <person name="Nazario-Yepiz N.O."/>
            <person name="Carvalho A.B."/>
        </authorList>
    </citation>
    <scope>NUCLEOTIDE SEQUENCE [LARGE SCALE GENOMIC DNA]</scope>
    <source>
        <strain evidence="2">Navoj_Jal97</strain>
        <tissue evidence="2">Whole organism</tissue>
    </source>
</reference>
<keyword evidence="1" id="KW-0732">Signal</keyword>
<gene>
    <name evidence="2" type="ORF">AWZ03_003417</name>
</gene>
<evidence type="ECO:0000313" key="2">
    <source>
        <dbReference type="EMBL" id="TDG50201.1"/>
    </source>
</evidence>
<evidence type="ECO:0000313" key="3">
    <source>
        <dbReference type="Proteomes" id="UP000295192"/>
    </source>
</evidence>
<feature type="chain" id="PRO_5019710806" evidence="1">
    <location>
        <begin position="28"/>
        <end position="76"/>
    </location>
</feature>
<proteinExistence type="predicted"/>
<accession>A0A484BR31</accession>
<dbReference type="OrthoDB" id="7855103at2759"/>
<keyword evidence="3" id="KW-1185">Reference proteome</keyword>
<organism evidence="2 3">
    <name type="scientific">Drosophila navojoa</name>
    <name type="common">Fruit fly</name>
    <dbReference type="NCBI Taxonomy" id="7232"/>
    <lineage>
        <taxon>Eukaryota</taxon>
        <taxon>Metazoa</taxon>
        <taxon>Ecdysozoa</taxon>
        <taxon>Arthropoda</taxon>
        <taxon>Hexapoda</taxon>
        <taxon>Insecta</taxon>
        <taxon>Pterygota</taxon>
        <taxon>Neoptera</taxon>
        <taxon>Endopterygota</taxon>
        <taxon>Diptera</taxon>
        <taxon>Brachycera</taxon>
        <taxon>Muscomorpha</taxon>
        <taxon>Ephydroidea</taxon>
        <taxon>Drosophilidae</taxon>
        <taxon>Drosophila</taxon>
    </lineage>
</organism>
<evidence type="ECO:0000256" key="1">
    <source>
        <dbReference type="SAM" id="SignalP"/>
    </source>
</evidence>